<name>A0A1L9SV75_9EURO</name>
<evidence type="ECO:0008006" key="3">
    <source>
        <dbReference type="Google" id="ProtNLM"/>
    </source>
</evidence>
<organism evidence="1 2">
    <name type="scientific">Penicilliopsis zonata CBS 506.65</name>
    <dbReference type="NCBI Taxonomy" id="1073090"/>
    <lineage>
        <taxon>Eukaryota</taxon>
        <taxon>Fungi</taxon>
        <taxon>Dikarya</taxon>
        <taxon>Ascomycota</taxon>
        <taxon>Pezizomycotina</taxon>
        <taxon>Eurotiomycetes</taxon>
        <taxon>Eurotiomycetidae</taxon>
        <taxon>Eurotiales</taxon>
        <taxon>Aspergillaceae</taxon>
        <taxon>Penicilliopsis</taxon>
    </lineage>
</organism>
<sequence length="225" mass="25941">MKEKTLGYKIPSLIKIPYLQRKPKKTIPLLAFSEDILYEIYECLPLVDQACLALSCKRLLSLFGKGLKQEEFAFPHLLRSRAPILCVNSAEVVRNQLLLRLETDTSAYCGRCLKLHPRHEFSPEPSSPKKRGWWRKSKNKTTTIQTSQALEKSCTVYAGILDICPCTSLTLRGRGRIIDLLQSPSTPLQTRYGLSSPKPDIYHHTQESYRLQILWTMSYYDRQKH</sequence>
<dbReference type="GeneID" id="34614700"/>
<accession>A0A1L9SV75</accession>
<keyword evidence="2" id="KW-1185">Reference proteome</keyword>
<proteinExistence type="predicted"/>
<dbReference type="AlphaFoldDB" id="A0A1L9SV75"/>
<dbReference type="OrthoDB" id="4454461at2759"/>
<dbReference type="EMBL" id="KV878336">
    <property type="protein sequence ID" value="OJJ51132.1"/>
    <property type="molecule type" value="Genomic_DNA"/>
</dbReference>
<dbReference type="RefSeq" id="XP_022585642.1">
    <property type="nucleotide sequence ID" value="XM_022728236.1"/>
</dbReference>
<evidence type="ECO:0000313" key="1">
    <source>
        <dbReference type="EMBL" id="OJJ51132.1"/>
    </source>
</evidence>
<protein>
    <recommendedName>
        <fullName evidence="3">F-box domain-containing protein</fullName>
    </recommendedName>
</protein>
<dbReference type="VEuPathDB" id="FungiDB:ASPZODRAFT_322728"/>
<gene>
    <name evidence="1" type="ORF">ASPZODRAFT_322728</name>
</gene>
<dbReference type="Proteomes" id="UP000184188">
    <property type="component" value="Unassembled WGS sequence"/>
</dbReference>
<evidence type="ECO:0000313" key="2">
    <source>
        <dbReference type="Proteomes" id="UP000184188"/>
    </source>
</evidence>
<reference evidence="2" key="1">
    <citation type="journal article" date="2017" name="Genome Biol.">
        <title>Comparative genomics reveals high biological diversity and specific adaptations in the industrially and medically important fungal genus Aspergillus.</title>
        <authorList>
            <person name="de Vries R.P."/>
            <person name="Riley R."/>
            <person name="Wiebenga A."/>
            <person name="Aguilar-Osorio G."/>
            <person name="Amillis S."/>
            <person name="Uchima C.A."/>
            <person name="Anderluh G."/>
            <person name="Asadollahi M."/>
            <person name="Askin M."/>
            <person name="Barry K."/>
            <person name="Battaglia E."/>
            <person name="Bayram O."/>
            <person name="Benocci T."/>
            <person name="Braus-Stromeyer S.A."/>
            <person name="Caldana C."/>
            <person name="Canovas D."/>
            <person name="Cerqueira G.C."/>
            <person name="Chen F."/>
            <person name="Chen W."/>
            <person name="Choi C."/>
            <person name="Clum A."/>
            <person name="Dos Santos R.A."/>
            <person name="Damasio A.R."/>
            <person name="Diallinas G."/>
            <person name="Emri T."/>
            <person name="Fekete E."/>
            <person name="Flipphi M."/>
            <person name="Freyberg S."/>
            <person name="Gallo A."/>
            <person name="Gournas C."/>
            <person name="Habgood R."/>
            <person name="Hainaut M."/>
            <person name="Harispe M.L."/>
            <person name="Henrissat B."/>
            <person name="Hilden K.S."/>
            <person name="Hope R."/>
            <person name="Hossain A."/>
            <person name="Karabika E."/>
            <person name="Karaffa L."/>
            <person name="Karanyi Z."/>
            <person name="Krasevec N."/>
            <person name="Kuo A."/>
            <person name="Kusch H."/>
            <person name="LaButti K."/>
            <person name="Lagendijk E.L."/>
            <person name="Lapidus A."/>
            <person name="Levasseur A."/>
            <person name="Lindquist E."/>
            <person name="Lipzen A."/>
            <person name="Logrieco A.F."/>
            <person name="MacCabe A."/>
            <person name="Maekelae M.R."/>
            <person name="Malavazi I."/>
            <person name="Melin P."/>
            <person name="Meyer V."/>
            <person name="Mielnichuk N."/>
            <person name="Miskei M."/>
            <person name="Molnar A.P."/>
            <person name="Mule G."/>
            <person name="Ngan C.Y."/>
            <person name="Orejas M."/>
            <person name="Orosz E."/>
            <person name="Ouedraogo J.P."/>
            <person name="Overkamp K.M."/>
            <person name="Park H.-S."/>
            <person name="Perrone G."/>
            <person name="Piumi F."/>
            <person name="Punt P.J."/>
            <person name="Ram A.F."/>
            <person name="Ramon A."/>
            <person name="Rauscher S."/>
            <person name="Record E."/>
            <person name="Riano-Pachon D.M."/>
            <person name="Robert V."/>
            <person name="Roehrig J."/>
            <person name="Ruller R."/>
            <person name="Salamov A."/>
            <person name="Salih N.S."/>
            <person name="Samson R.A."/>
            <person name="Sandor E."/>
            <person name="Sanguinetti M."/>
            <person name="Schuetze T."/>
            <person name="Sepcic K."/>
            <person name="Shelest E."/>
            <person name="Sherlock G."/>
            <person name="Sophianopoulou V."/>
            <person name="Squina F.M."/>
            <person name="Sun H."/>
            <person name="Susca A."/>
            <person name="Todd R.B."/>
            <person name="Tsang A."/>
            <person name="Unkles S.E."/>
            <person name="van de Wiele N."/>
            <person name="van Rossen-Uffink D."/>
            <person name="Oliveira J.V."/>
            <person name="Vesth T.C."/>
            <person name="Visser J."/>
            <person name="Yu J.-H."/>
            <person name="Zhou M."/>
            <person name="Andersen M.R."/>
            <person name="Archer D.B."/>
            <person name="Baker S.E."/>
            <person name="Benoit I."/>
            <person name="Brakhage A.A."/>
            <person name="Braus G.H."/>
            <person name="Fischer R."/>
            <person name="Frisvad J.C."/>
            <person name="Goldman G.H."/>
            <person name="Houbraken J."/>
            <person name="Oakley B."/>
            <person name="Pocsi I."/>
            <person name="Scazzocchio C."/>
            <person name="Seiboth B."/>
            <person name="vanKuyk P.A."/>
            <person name="Wortman J."/>
            <person name="Dyer P.S."/>
            <person name="Grigoriev I.V."/>
        </authorList>
    </citation>
    <scope>NUCLEOTIDE SEQUENCE [LARGE SCALE GENOMIC DNA]</scope>
    <source>
        <strain evidence="2">CBS 506.65</strain>
    </source>
</reference>